<accession>A0A1G6VIH3</accession>
<protein>
    <submittedName>
        <fullName evidence="3">Kef-type potassium/proton antiporter accessory protein, CPA2 family</fullName>
    </submittedName>
</protein>
<dbReference type="RefSeq" id="WP_240507848.1">
    <property type="nucleotide sequence ID" value="NZ_FNAC01000035.1"/>
</dbReference>
<keyword evidence="4" id="KW-1185">Reference proteome</keyword>
<dbReference type="PANTHER" id="PTHR47307:SF1">
    <property type="entry name" value="GLUTATHIONE-REGULATED POTASSIUM-EFFLUX SYSTEM ANCILLARY PROTEIN KEFG"/>
    <property type="match status" value="1"/>
</dbReference>
<reference evidence="4" key="1">
    <citation type="submission" date="2016-10" db="EMBL/GenBank/DDBJ databases">
        <authorList>
            <person name="Varghese N."/>
            <person name="Submissions S."/>
        </authorList>
    </citation>
    <scope>NUCLEOTIDE SEQUENCE [LARGE SCALE GENOMIC DNA]</scope>
    <source>
        <strain evidence="4">DSM 23095</strain>
    </source>
</reference>
<dbReference type="Gene3D" id="3.40.50.360">
    <property type="match status" value="1"/>
</dbReference>
<dbReference type="Proteomes" id="UP000199060">
    <property type="component" value="Unassembled WGS sequence"/>
</dbReference>
<evidence type="ECO:0000313" key="4">
    <source>
        <dbReference type="Proteomes" id="UP000199060"/>
    </source>
</evidence>
<dbReference type="InterPro" id="IPR003680">
    <property type="entry name" value="Flavodoxin_fold"/>
</dbReference>
<evidence type="ECO:0000259" key="2">
    <source>
        <dbReference type="Pfam" id="PF02525"/>
    </source>
</evidence>
<dbReference type="AlphaFoldDB" id="A0A1G6VIH3"/>
<dbReference type="PANTHER" id="PTHR47307">
    <property type="entry name" value="GLUTATHIONE-REGULATED POTASSIUM-EFFLUX SYSTEM ANCILLARY PROTEIN KEFG"/>
    <property type="match status" value="1"/>
</dbReference>
<dbReference type="SUPFAM" id="SSF52218">
    <property type="entry name" value="Flavoproteins"/>
    <property type="match status" value="1"/>
</dbReference>
<sequence>MEHIKKSILKDSYDMRKVLILFAHPKFEHSDVHAQLLAAVSGLENVQIRDLYELYPDFQVEIQQEQEALFDADVIIWQHPIYWYSCPPLLKQWIDLVLEHGWAYGKSGIYLKNKYILNAVSSGGSSTVYSSAGRNRYSLEEYLRPFEQTAYLCNMRYLPTFHVAGTHNIDALTLKAKAQEYRDLLVKLRDEEITSPYIQLK</sequence>
<proteinExistence type="predicted"/>
<dbReference type="GO" id="GO:0009055">
    <property type="term" value="F:electron transfer activity"/>
    <property type="evidence" value="ECO:0007669"/>
    <property type="project" value="TreeGrafter"/>
</dbReference>
<dbReference type="InterPro" id="IPR029039">
    <property type="entry name" value="Flavoprotein-like_sf"/>
</dbReference>
<dbReference type="EMBL" id="FNAC01000035">
    <property type="protein sequence ID" value="SDD53348.1"/>
    <property type="molecule type" value="Genomic_DNA"/>
</dbReference>
<dbReference type="GO" id="GO:0010181">
    <property type="term" value="F:FMN binding"/>
    <property type="evidence" value="ECO:0007669"/>
    <property type="project" value="TreeGrafter"/>
</dbReference>
<gene>
    <name evidence="3" type="ORF">SAMN04488104_103551</name>
</gene>
<dbReference type="InterPro" id="IPR046980">
    <property type="entry name" value="KefG/KefF"/>
</dbReference>
<feature type="domain" description="Flavodoxin-like fold" evidence="2">
    <location>
        <begin position="17"/>
        <end position="183"/>
    </location>
</feature>
<keyword evidence="1" id="KW-0560">Oxidoreductase</keyword>
<organism evidence="3 4">
    <name type="scientific">Algoriphagus faecimaris</name>
    <dbReference type="NCBI Taxonomy" id="686796"/>
    <lineage>
        <taxon>Bacteria</taxon>
        <taxon>Pseudomonadati</taxon>
        <taxon>Bacteroidota</taxon>
        <taxon>Cytophagia</taxon>
        <taxon>Cytophagales</taxon>
        <taxon>Cyclobacteriaceae</taxon>
        <taxon>Algoriphagus</taxon>
    </lineage>
</organism>
<name>A0A1G6VIH3_9BACT</name>
<dbReference type="STRING" id="686796.SAMN04488104_103551"/>
<dbReference type="GO" id="GO:0003955">
    <property type="term" value="F:NAD(P)H dehydrogenase (quinone) activity"/>
    <property type="evidence" value="ECO:0007669"/>
    <property type="project" value="TreeGrafter"/>
</dbReference>
<evidence type="ECO:0000256" key="1">
    <source>
        <dbReference type="ARBA" id="ARBA00023002"/>
    </source>
</evidence>
<evidence type="ECO:0000313" key="3">
    <source>
        <dbReference type="EMBL" id="SDD53348.1"/>
    </source>
</evidence>
<dbReference type="Pfam" id="PF02525">
    <property type="entry name" value="Flavodoxin_2"/>
    <property type="match status" value="1"/>
</dbReference>